<dbReference type="Pfam" id="PF08281">
    <property type="entry name" value="Sigma70_r4_2"/>
    <property type="match status" value="1"/>
</dbReference>
<accession>A0A494W9B4</accession>
<dbReference type="InterPro" id="IPR013325">
    <property type="entry name" value="RNA_pol_sigma_r2"/>
</dbReference>
<dbReference type="GO" id="GO:0003677">
    <property type="term" value="F:DNA binding"/>
    <property type="evidence" value="ECO:0007669"/>
    <property type="project" value="InterPro"/>
</dbReference>
<evidence type="ECO:0000256" key="1">
    <source>
        <dbReference type="ARBA" id="ARBA00010641"/>
    </source>
</evidence>
<evidence type="ECO:0000313" key="8">
    <source>
        <dbReference type="Proteomes" id="UP000279959"/>
    </source>
</evidence>
<evidence type="ECO:0000256" key="2">
    <source>
        <dbReference type="ARBA" id="ARBA00023015"/>
    </source>
</evidence>
<dbReference type="PANTHER" id="PTHR43133:SF63">
    <property type="entry name" value="RNA POLYMERASE SIGMA FACTOR FECI-RELATED"/>
    <property type="match status" value="1"/>
</dbReference>
<dbReference type="AlphaFoldDB" id="A0A494W9B4"/>
<dbReference type="InterPro" id="IPR036388">
    <property type="entry name" value="WH-like_DNA-bd_sf"/>
</dbReference>
<keyword evidence="8" id="KW-1185">Reference proteome</keyword>
<name>A0A494W9B4_9SPHN</name>
<dbReference type="KEGG" id="sami:SAMIE_1005160"/>
<dbReference type="InterPro" id="IPR007627">
    <property type="entry name" value="RNA_pol_sigma70_r2"/>
</dbReference>
<gene>
    <name evidence="7" type="ORF">SAMIE_1005160</name>
</gene>
<dbReference type="Gene3D" id="1.10.1740.10">
    <property type="match status" value="1"/>
</dbReference>
<dbReference type="NCBIfam" id="TIGR02937">
    <property type="entry name" value="sigma70-ECF"/>
    <property type="match status" value="1"/>
</dbReference>
<dbReference type="GO" id="GO:0016987">
    <property type="term" value="F:sigma factor activity"/>
    <property type="evidence" value="ECO:0007669"/>
    <property type="project" value="UniProtKB-KW"/>
</dbReference>
<feature type="domain" description="RNA polymerase sigma-70 region 2" evidence="5">
    <location>
        <begin position="120"/>
        <end position="181"/>
    </location>
</feature>
<comment type="similarity">
    <text evidence="1">Belongs to the sigma-70 factor family. ECF subfamily.</text>
</comment>
<protein>
    <submittedName>
        <fullName evidence="7">RNA polymerase sigma factor</fullName>
    </submittedName>
</protein>
<dbReference type="InterPro" id="IPR013249">
    <property type="entry name" value="RNA_pol_sigma70_r4_t2"/>
</dbReference>
<dbReference type="Proteomes" id="UP000279959">
    <property type="component" value="Chromosome"/>
</dbReference>
<evidence type="ECO:0000259" key="6">
    <source>
        <dbReference type="Pfam" id="PF08281"/>
    </source>
</evidence>
<keyword evidence="3" id="KW-0731">Sigma factor</keyword>
<dbReference type="InterPro" id="IPR013324">
    <property type="entry name" value="RNA_pol_sigma_r3/r4-like"/>
</dbReference>
<organism evidence="7 8">
    <name type="scientific">Sphingobium amiense</name>
    <dbReference type="NCBI Taxonomy" id="135719"/>
    <lineage>
        <taxon>Bacteria</taxon>
        <taxon>Pseudomonadati</taxon>
        <taxon>Pseudomonadota</taxon>
        <taxon>Alphaproteobacteria</taxon>
        <taxon>Sphingomonadales</taxon>
        <taxon>Sphingomonadaceae</taxon>
        <taxon>Sphingobium</taxon>
    </lineage>
</organism>
<evidence type="ECO:0000256" key="3">
    <source>
        <dbReference type="ARBA" id="ARBA00023082"/>
    </source>
</evidence>
<proteinExistence type="inferred from homology"/>
<evidence type="ECO:0000256" key="4">
    <source>
        <dbReference type="ARBA" id="ARBA00023163"/>
    </source>
</evidence>
<dbReference type="InterPro" id="IPR014284">
    <property type="entry name" value="RNA_pol_sigma-70_dom"/>
</dbReference>
<feature type="domain" description="RNA polymerase sigma factor 70 region 4 type 2" evidence="6">
    <location>
        <begin position="220"/>
        <end position="267"/>
    </location>
</feature>
<dbReference type="PANTHER" id="PTHR43133">
    <property type="entry name" value="RNA POLYMERASE ECF-TYPE SIGMA FACTO"/>
    <property type="match status" value="1"/>
</dbReference>
<dbReference type="GO" id="GO:0006352">
    <property type="term" value="P:DNA-templated transcription initiation"/>
    <property type="evidence" value="ECO:0007669"/>
    <property type="project" value="InterPro"/>
</dbReference>
<dbReference type="Gene3D" id="1.10.10.10">
    <property type="entry name" value="Winged helix-like DNA-binding domain superfamily/Winged helix DNA-binding domain"/>
    <property type="match status" value="1"/>
</dbReference>
<keyword evidence="2" id="KW-0805">Transcription regulation</keyword>
<dbReference type="CDD" id="cd06171">
    <property type="entry name" value="Sigma70_r4"/>
    <property type="match status" value="1"/>
</dbReference>
<evidence type="ECO:0000313" key="7">
    <source>
        <dbReference type="EMBL" id="BBD97015.1"/>
    </source>
</evidence>
<reference evidence="7 8" key="1">
    <citation type="submission" date="2018-05" db="EMBL/GenBank/DDBJ databases">
        <title>Complete Genome Sequence of the Nonylphenol-Degrading Bacterium Sphingobium amiense DSM 16289T.</title>
        <authorList>
            <person name="Ootsuka M."/>
            <person name="Nishizawa T."/>
            <person name="Ohta H."/>
        </authorList>
    </citation>
    <scope>NUCLEOTIDE SEQUENCE [LARGE SCALE GENOMIC DNA]</scope>
    <source>
        <strain evidence="7 8">DSM 16289</strain>
    </source>
</reference>
<dbReference type="SUPFAM" id="SSF88659">
    <property type="entry name" value="Sigma3 and sigma4 domains of RNA polymerase sigma factors"/>
    <property type="match status" value="1"/>
</dbReference>
<dbReference type="EMBL" id="AP018664">
    <property type="protein sequence ID" value="BBD97015.1"/>
    <property type="molecule type" value="Genomic_DNA"/>
</dbReference>
<evidence type="ECO:0000259" key="5">
    <source>
        <dbReference type="Pfam" id="PF04542"/>
    </source>
</evidence>
<sequence>MPGFYRDSSARARVATVSSTGGALVVASLGGPLRCSGPLLAFAGALGSTIPIRRPTLGLGLISESLNRSFMLCPVARSNSWIELRGAIENDCRWTDQTEDSLLVTDDRGADEELGIRMAALRPALTRFFMRSVKNHADVEDLVQEVFLRIVRRGSFDTYAGFASYALQAAASALKDRNRRRVVRLFAQHVSFDPEVHGGELPGLERELLSRDELRSTSVALAQLPERTRSVFSLRRLDGLSFAEISQRLGISVSAAEKHMLRATRHLMAATRDAS</sequence>
<dbReference type="Pfam" id="PF04542">
    <property type="entry name" value="Sigma70_r2"/>
    <property type="match status" value="1"/>
</dbReference>
<keyword evidence="4" id="KW-0804">Transcription</keyword>
<dbReference type="InterPro" id="IPR039425">
    <property type="entry name" value="RNA_pol_sigma-70-like"/>
</dbReference>
<dbReference type="SUPFAM" id="SSF88946">
    <property type="entry name" value="Sigma2 domain of RNA polymerase sigma factors"/>
    <property type="match status" value="1"/>
</dbReference>